<proteinExistence type="predicted"/>
<evidence type="ECO:0000313" key="1">
    <source>
        <dbReference type="EMBL" id="MBP1293709.1"/>
    </source>
</evidence>
<reference evidence="1" key="1">
    <citation type="submission" date="2021-02" db="EMBL/GenBank/DDBJ databases">
        <title>Genomic Encyclopedia of Type Strains, Phase IV (KMG-V): Genome sequencing to study the core and pangenomes of soil and plant-associated prokaryotes.</title>
        <authorList>
            <person name="Whitman W."/>
        </authorList>
    </citation>
    <scope>NUCLEOTIDE SEQUENCE</scope>
    <source>
        <strain evidence="1">USDA 406</strain>
    </source>
</reference>
<dbReference type="AlphaFoldDB" id="A0A8I2C3L3"/>
<protein>
    <submittedName>
        <fullName evidence="1">Uncharacterized protein</fullName>
    </submittedName>
</protein>
<evidence type="ECO:0000313" key="2">
    <source>
        <dbReference type="Proteomes" id="UP000673383"/>
    </source>
</evidence>
<sequence length="78" mass="8395">MKFRLANIGVFSVSGRGETSGQTSNHERLQATDNHIMPQFFGYALLAVLGRPWFDAGQCITPAQSNGALSLGPNSKQT</sequence>
<comment type="caution">
    <text evidence="1">The sequence shown here is derived from an EMBL/GenBank/DDBJ whole genome shotgun (WGS) entry which is preliminary data.</text>
</comment>
<dbReference type="Proteomes" id="UP000673383">
    <property type="component" value="Unassembled WGS sequence"/>
</dbReference>
<gene>
    <name evidence="1" type="ORF">JOH49_003462</name>
</gene>
<dbReference type="EMBL" id="JAFICZ010000001">
    <property type="protein sequence ID" value="MBP1293709.1"/>
    <property type="molecule type" value="Genomic_DNA"/>
</dbReference>
<name>A0A8I2C3L3_BRAEL</name>
<organism evidence="1 2">
    <name type="scientific">Bradyrhizobium elkanii</name>
    <dbReference type="NCBI Taxonomy" id="29448"/>
    <lineage>
        <taxon>Bacteria</taxon>
        <taxon>Pseudomonadati</taxon>
        <taxon>Pseudomonadota</taxon>
        <taxon>Alphaproteobacteria</taxon>
        <taxon>Hyphomicrobiales</taxon>
        <taxon>Nitrobacteraceae</taxon>
        <taxon>Bradyrhizobium</taxon>
    </lineage>
</organism>
<accession>A0A8I2C3L3</accession>